<dbReference type="AlphaFoldDB" id="A0A0F9J6T5"/>
<proteinExistence type="predicted"/>
<reference evidence="1" key="1">
    <citation type="journal article" date="2015" name="Nature">
        <title>Complex archaea that bridge the gap between prokaryotes and eukaryotes.</title>
        <authorList>
            <person name="Spang A."/>
            <person name="Saw J.H."/>
            <person name="Jorgensen S.L."/>
            <person name="Zaremba-Niedzwiedzka K."/>
            <person name="Martijn J."/>
            <person name="Lind A.E."/>
            <person name="van Eijk R."/>
            <person name="Schleper C."/>
            <person name="Guy L."/>
            <person name="Ettema T.J."/>
        </authorList>
    </citation>
    <scope>NUCLEOTIDE SEQUENCE</scope>
</reference>
<protein>
    <submittedName>
        <fullName evidence="1">Uncharacterized protein</fullName>
    </submittedName>
</protein>
<feature type="non-terminal residue" evidence="1">
    <location>
        <position position="1"/>
    </location>
</feature>
<evidence type="ECO:0000313" key="1">
    <source>
        <dbReference type="EMBL" id="KKL94877.1"/>
    </source>
</evidence>
<gene>
    <name evidence="1" type="ORF">LCGC14_1860220</name>
</gene>
<dbReference type="EMBL" id="LAZR01018814">
    <property type="protein sequence ID" value="KKL94877.1"/>
    <property type="molecule type" value="Genomic_DNA"/>
</dbReference>
<sequence length="85" mass="9250">EMRLARTQEAQVALAAASEHLAKAKQVVKRAVVAEAEAVEQVDPWPAFVEHVNEKARVEAKRSHPAGIKLSAGRVAEPVEWRGST</sequence>
<name>A0A0F9J6T5_9ZZZZ</name>
<organism evidence="1">
    <name type="scientific">marine sediment metagenome</name>
    <dbReference type="NCBI Taxonomy" id="412755"/>
    <lineage>
        <taxon>unclassified sequences</taxon>
        <taxon>metagenomes</taxon>
        <taxon>ecological metagenomes</taxon>
    </lineage>
</organism>
<comment type="caution">
    <text evidence="1">The sequence shown here is derived from an EMBL/GenBank/DDBJ whole genome shotgun (WGS) entry which is preliminary data.</text>
</comment>
<accession>A0A0F9J6T5</accession>